<dbReference type="RefSeq" id="WP_137734262.1">
    <property type="nucleotide sequence ID" value="NZ_BJCL01000010.1"/>
</dbReference>
<comment type="caution">
    <text evidence="3">The sequence shown here is derived from an EMBL/GenBank/DDBJ whole genome shotgun (WGS) entry which is preliminary data.</text>
</comment>
<accession>A0A480AS96</accession>
<dbReference type="EMBL" id="BJCL01000010">
    <property type="protein sequence ID" value="GCL64529.1"/>
    <property type="molecule type" value="Genomic_DNA"/>
</dbReference>
<keyword evidence="1" id="KW-0472">Membrane</keyword>
<protein>
    <submittedName>
        <fullName evidence="3">Uncharacterized protein</fullName>
    </submittedName>
</protein>
<sequence length="144" mass="13748">MRPSSTPLRRALCAGLASALLLAAPLSARAADASAAASALSALPVAVVVAAPVALLAGGAQLSVVAVEASAEGTVWVMQRGSDGARASLRLAGQAAGGASVAAGTVVTVTALGSGLLLSAAGQALAFVPNAVGLALMHNERVSQ</sequence>
<reference evidence="4" key="1">
    <citation type="submission" date="2019-03" db="EMBL/GenBank/DDBJ databases">
        <title>Aquabacterium pictum sp.nov., the first bacteriochlorophyll a-containing freshwater bacterium in the genus Aquabacterium of the class Betaproteobacteria.</title>
        <authorList>
            <person name="Hirose S."/>
            <person name="Tank M."/>
            <person name="Hara E."/>
            <person name="Tamaki H."/>
            <person name="Takaichi S."/>
            <person name="Haruta S."/>
            <person name="Hanada S."/>
        </authorList>
    </citation>
    <scope>NUCLEOTIDE SEQUENCE [LARGE SCALE GENOMIC DNA]</scope>
    <source>
        <strain evidence="4">W35</strain>
    </source>
</reference>
<evidence type="ECO:0000313" key="4">
    <source>
        <dbReference type="Proteomes" id="UP000301751"/>
    </source>
</evidence>
<name>A0A480AS96_9BURK</name>
<organism evidence="3 4">
    <name type="scientific">Pseudaquabacterium pictum</name>
    <dbReference type="NCBI Taxonomy" id="2315236"/>
    <lineage>
        <taxon>Bacteria</taxon>
        <taxon>Pseudomonadati</taxon>
        <taxon>Pseudomonadota</taxon>
        <taxon>Betaproteobacteria</taxon>
        <taxon>Burkholderiales</taxon>
        <taxon>Sphaerotilaceae</taxon>
        <taxon>Pseudaquabacterium</taxon>
    </lineage>
</organism>
<feature type="chain" id="PRO_5019724699" evidence="2">
    <location>
        <begin position="31"/>
        <end position="144"/>
    </location>
</feature>
<evidence type="ECO:0000256" key="1">
    <source>
        <dbReference type="SAM" id="Phobius"/>
    </source>
</evidence>
<evidence type="ECO:0000313" key="3">
    <source>
        <dbReference type="EMBL" id="GCL64529.1"/>
    </source>
</evidence>
<evidence type="ECO:0000256" key="2">
    <source>
        <dbReference type="SAM" id="SignalP"/>
    </source>
</evidence>
<feature type="transmembrane region" description="Helical" evidence="1">
    <location>
        <begin position="40"/>
        <end position="67"/>
    </location>
</feature>
<keyword evidence="4" id="KW-1185">Reference proteome</keyword>
<dbReference type="AlphaFoldDB" id="A0A480AS96"/>
<proteinExistence type="predicted"/>
<feature type="transmembrane region" description="Helical" evidence="1">
    <location>
        <begin position="116"/>
        <end position="137"/>
    </location>
</feature>
<feature type="signal peptide" evidence="2">
    <location>
        <begin position="1"/>
        <end position="30"/>
    </location>
</feature>
<keyword evidence="1" id="KW-1133">Transmembrane helix</keyword>
<dbReference type="Proteomes" id="UP000301751">
    <property type="component" value="Unassembled WGS sequence"/>
</dbReference>
<dbReference type="OrthoDB" id="5986644at2"/>
<keyword evidence="1" id="KW-0812">Transmembrane</keyword>
<feature type="transmembrane region" description="Helical" evidence="1">
    <location>
        <begin position="88"/>
        <end position="110"/>
    </location>
</feature>
<keyword evidence="2" id="KW-0732">Signal</keyword>
<gene>
    <name evidence="3" type="ORF">AQPW35_36100</name>
</gene>